<evidence type="ECO:0000313" key="3">
    <source>
        <dbReference type="Proteomes" id="UP001556367"/>
    </source>
</evidence>
<proteinExistence type="predicted"/>
<evidence type="ECO:0000256" key="1">
    <source>
        <dbReference type="SAM" id="Phobius"/>
    </source>
</evidence>
<feature type="transmembrane region" description="Helical" evidence="1">
    <location>
        <begin position="107"/>
        <end position="128"/>
    </location>
</feature>
<feature type="transmembrane region" description="Helical" evidence="1">
    <location>
        <begin position="134"/>
        <end position="152"/>
    </location>
</feature>
<reference evidence="3" key="1">
    <citation type="submission" date="2024-06" db="EMBL/GenBank/DDBJ databases">
        <title>Multi-omics analyses provide insights into the biosynthesis of the anticancer antibiotic pleurotin in Hohenbuehelia grisea.</title>
        <authorList>
            <person name="Weaver J.A."/>
            <person name="Alberti F."/>
        </authorList>
    </citation>
    <scope>NUCLEOTIDE SEQUENCE [LARGE SCALE GENOMIC DNA]</scope>
    <source>
        <strain evidence="3">T-177</strain>
    </source>
</reference>
<sequence>MLIHRVYAVNVRKKLVLGILIPVWIVQACLQSDALSQTQPVVFPPSNAIFGCILVGKPDFPNFIYFFLVPTVIFDALAFALLVYGLHGRIRRGSQSTIFRLVLRDGIMYFGILFALNVTWTFTSRFLVNDLKNIFGFFNTVITIILMSRLTLHVKMYRPQAIYWDTSTKDINRTWHRRFWDFVVTVDETEEEATIANTQSIALRTMKNPSRTIAG</sequence>
<dbReference type="EMBL" id="JASNQZ010000015">
    <property type="protein sequence ID" value="KAL0947698.1"/>
    <property type="molecule type" value="Genomic_DNA"/>
</dbReference>
<evidence type="ECO:0000313" key="2">
    <source>
        <dbReference type="EMBL" id="KAL0947698.1"/>
    </source>
</evidence>
<gene>
    <name evidence="2" type="ORF">HGRIS_013784</name>
</gene>
<dbReference type="PROSITE" id="PS51257">
    <property type="entry name" value="PROKAR_LIPOPROTEIN"/>
    <property type="match status" value="1"/>
</dbReference>
<comment type="caution">
    <text evidence="2">The sequence shown here is derived from an EMBL/GenBank/DDBJ whole genome shotgun (WGS) entry which is preliminary data.</text>
</comment>
<name>A0ABR3IWS2_9AGAR</name>
<keyword evidence="3" id="KW-1185">Reference proteome</keyword>
<dbReference type="Proteomes" id="UP001556367">
    <property type="component" value="Unassembled WGS sequence"/>
</dbReference>
<keyword evidence="1" id="KW-0472">Membrane</keyword>
<keyword evidence="1" id="KW-1133">Transmembrane helix</keyword>
<protein>
    <submittedName>
        <fullName evidence="2">Uncharacterized protein</fullName>
    </submittedName>
</protein>
<organism evidence="2 3">
    <name type="scientific">Hohenbuehelia grisea</name>
    <dbReference type="NCBI Taxonomy" id="104357"/>
    <lineage>
        <taxon>Eukaryota</taxon>
        <taxon>Fungi</taxon>
        <taxon>Dikarya</taxon>
        <taxon>Basidiomycota</taxon>
        <taxon>Agaricomycotina</taxon>
        <taxon>Agaricomycetes</taxon>
        <taxon>Agaricomycetidae</taxon>
        <taxon>Agaricales</taxon>
        <taxon>Pleurotineae</taxon>
        <taxon>Pleurotaceae</taxon>
        <taxon>Hohenbuehelia</taxon>
    </lineage>
</organism>
<feature type="transmembrane region" description="Helical" evidence="1">
    <location>
        <begin position="62"/>
        <end position="86"/>
    </location>
</feature>
<accession>A0ABR3IWS2</accession>
<keyword evidence="1" id="KW-0812">Transmembrane</keyword>